<reference evidence="13" key="2">
    <citation type="journal article" date="2018" name="Nat. Commun.">
        <title>Extreme sensitivity to ultraviolet light in the fungal pathogen causing white-nose syndrome of bats.</title>
        <authorList>
            <person name="Palmer J.M."/>
            <person name="Drees K.P."/>
            <person name="Foster J.T."/>
            <person name="Lindner D.L."/>
        </authorList>
    </citation>
    <scope>NUCLEOTIDE SEQUENCE [LARGE SCALE GENOMIC DNA]</scope>
    <source>
        <strain evidence="13">UAMH 10579</strain>
    </source>
</reference>
<feature type="signal peptide" evidence="9">
    <location>
        <begin position="1"/>
        <end position="18"/>
    </location>
</feature>
<proteinExistence type="inferred from homology"/>
<evidence type="ECO:0000256" key="5">
    <source>
        <dbReference type="ARBA" id="ARBA00023277"/>
    </source>
</evidence>
<dbReference type="Gene3D" id="2.80.10.50">
    <property type="match status" value="1"/>
</dbReference>
<evidence type="ECO:0000256" key="1">
    <source>
        <dbReference type="ARBA" id="ARBA00000382"/>
    </source>
</evidence>
<evidence type="ECO:0000256" key="4">
    <source>
        <dbReference type="ARBA" id="ARBA00022801"/>
    </source>
</evidence>
<dbReference type="SUPFAM" id="SSF50405">
    <property type="entry name" value="Actin-crosslinking proteins"/>
    <property type="match status" value="1"/>
</dbReference>
<dbReference type="EMBL" id="KV460233">
    <property type="protein sequence ID" value="OBT95773.1"/>
    <property type="molecule type" value="Genomic_DNA"/>
</dbReference>
<protein>
    <recommendedName>
        <fullName evidence="3">glucan endo-1,3-beta-D-glucosidase</fullName>
        <ecNumber evidence="3">3.2.1.39</ecNumber>
    </recommendedName>
</protein>
<feature type="domain" description="Glycosyl hydrolase family 81 C-terminal" evidence="11">
    <location>
        <begin position="374"/>
        <end position="702"/>
    </location>
</feature>
<reference evidence="12 13" key="1">
    <citation type="submission" date="2016-03" db="EMBL/GenBank/DDBJ databases">
        <title>Comparative genomics of Pseudogymnoascus destructans, the fungus causing white-nose syndrome of bats.</title>
        <authorList>
            <person name="Palmer J.M."/>
            <person name="Drees K.P."/>
            <person name="Foster J.T."/>
            <person name="Lindner D.L."/>
        </authorList>
    </citation>
    <scope>NUCLEOTIDE SEQUENCE [LARGE SCALE GENOMIC DNA]</scope>
    <source>
        <strain evidence="12 13">UAMH 10579</strain>
    </source>
</reference>
<feature type="chain" id="PRO_5008608623" description="glucan endo-1,3-beta-D-glucosidase" evidence="9">
    <location>
        <begin position="19"/>
        <end position="870"/>
    </location>
</feature>
<dbReference type="EC" id="3.2.1.39" evidence="3"/>
<evidence type="ECO:0000256" key="2">
    <source>
        <dbReference type="ARBA" id="ARBA00010730"/>
    </source>
</evidence>
<gene>
    <name evidence="12" type="ORF">VE01_06501</name>
</gene>
<dbReference type="PROSITE" id="PS52008">
    <property type="entry name" value="GH81"/>
    <property type="match status" value="1"/>
</dbReference>
<dbReference type="GO" id="GO:0071555">
    <property type="term" value="P:cell wall organization"/>
    <property type="evidence" value="ECO:0007669"/>
    <property type="project" value="UniProtKB-KW"/>
</dbReference>
<dbReference type="InterPro" id="IPR040451">
    <property type="entry name" value="GH81_N"/>
</dbReference>
<dbReference type="GO" id="GO:0042973">
    <property type="term" value="F:glucan endo-1,3-beta-D-glucosidase activity"/>
    <property type="evidence" value="ECO:0007669"/>
    <property type="project" value="UniProtKB-EC"/>
</dbReference>
<keyword evidence="9" id="KW-0732">Signal</keyword>
<sequence length="870" mass="93241">MFGSLLFLLVASTAVTVALPAPNLPHGSSDDALFHILKGRGILGPISTGSPAGISGGQVASGAPPLSSFFAGLKAPYPTNTWWASYAASPGNGTAAGPFPYESALHNNGVVYGISGNREFDGTSIKQPTQIDWCTSFSEHQGDFANHKATGFDTQAVTVQYFQDAATMTAYLVPGSPYMTFEYFGATPLLTSMNGGIKSFNGQTLEVGGSASITDTEFSVLDSGGSTYLIYALSSITLKATAVSSSSGTIQASGAFSGVLRIVKLADPNHKDLLDQHYQVYPTAVTLDYTLTDTSGTLIFDWTTVGDGSNLLMLTYPHHRIKLQDPNFPDTSALGYLTTKGWMYPAVGSKWSMLYDLTSITWDAPRALDSSCSDAVLQGLEYEVGQLDVSKAPIPGDFYYWGGTLAAQGRLALIAENLDRSDLVTPVIDYLKASFAYWFDSSSSTVPAYETAWGGVINKAGATNVYVDFGNGYYNDHHFHYGYFLSVAAIIAKFDGSWLNEHKEFINWFARDIINPSPEDPFFPVTRCRDWFAGHSWASGIANGAGSRDQESTGEAVNGYYGALLWASVALSTDYINYAKLLLATEQHGAQVYWHLYPQDDPAGRDNPYPEADLRALTTIGNVEDWQSGAWLFWGDQKTEIAAIQILPVIPVNEVLYDTQWVENMWSYTMPELVDPTIGDEWKAVIINAYSNAHPQVAAEWSANLTAWGSGQTFTNELYFIGTRPNPSNAPICGSLPQNPYGSFQIQLDSNGNYVAASSVDTNLKASATSTSSAATFSSAYVPNSGTLQLVSTSQFVTAGQTGDAALAAGAAVASTWERFTIRQKNGAASGVYSIKATSNGLYITVGADGALINNGANEASSAGFKFVPV</sequence>
<organism evidence="12 13">
    <name type="scientific">Pseudogymnoascus verrucosus</name>
    <dbReference type="NCBI Taxonomy" id="342668"/>
    <lineage>
        <taxon>Eukaryota</taxon>
        <taxon>Fungi</taxon>
        <taxon>Dikarya</taxon>
        <taxon>Ascomycota</taxon>
        <taxon>Pezizomycotina</taxon>
        <taxon>Leotiomycetes</taxon>
        <taxon>Thelebolales</taxon>
        <taxon>Thelebolaceae</taxon>
        <taxon>Pseudogymnoascus</taxon>
    </lineage>
</organism>
<keyword evidence="5" id="KW-0119">Carbohydrate metabolism</keyword>
<evidence type="ECO:0000256" key="6">
    <source>
        <dbReference type="ARBA" id="ARBA00023295"/>
    </source>
</evidence>
<evidence type="ECO:0000256" key="9">
    <source>
        <dbReference type="SAM" id="SignalP"/>
    </source>
</evidence>
<keyword evidence="6" id="KW-0326">Glycosidase</keyword>
<keyword evidence="8" id="KW-0624">Polysaccharide degradation</keyword>
<comment type="catalytic activity">
    <reaction evidence="1">
        <text>Hydrolysis of (1-&gt;3)-beta-D-glucosidic linkages in (1-&gt;3)-beta-D-glucans.</text>
        <dbReference type="EC" id="3.2.1.39"/>
    </reaction>
</comment>
<dbReference type="InterPro" id="IPR008999">
    <property type="entry name" value="Actin-crosslinking"/>
</dbReference>
<comment type="similarity">
    <text evidence="2">Belongs to the glycosyl hydrolase 81 family.</text>
</comment>
<dbReference type="PANTHER" id="PTHR31983:SF0">
    <property type="entry name" value="GLUCAN ENDO-1,3-BETA-D-GLUCOSIDASE 2"/>
    <property type="match status" value="1"/>
</dbReference>
<dbReference type="GO" id="GO:0052861">
    <property type="term" value="F:endo-1,3(4)-beta-glucanase activity"/>
    <property type="evidence" value="ECO:0007669"/>
    <property type="project" value="InterPro"/>
</dbReference>
<dbReference type="Proteomes" id="UP000091956">
    <property type="component" value="Unassembled WGS sequence"/>
</dbReference>
<name>A0A1B8GIU9_9PEZI</name>
<evidence type="ECO:0000259" key="11">
    <source>
        <dbReference type="Pfam" id="PF17652"/>
    </source>
</evidence>
<evidence type="ECO:0000256" key="7">
    <source>
        <dbReference type="ARBA" id="ARBA00023316"/>
    </source>
</evidence>
<dbReference type="InterPro" id="IPR040720">
    <property type="entry name" value="GH81_C"/>
</dbReference>
<dbReference type="OrthoDB" id="4473401at2759"/>
<keyword evidence="4" id="KW-0378">Hydrolase</keyword>
<dbReference type="GO" id="GO:0000272">
    <property type="term" value="P:polysaccharide catabolic process"/>
    <property type="evidence" value="ECO:0007669"/>
    <property type="project" value="UniProtKB-KW"/>
</dbReference>
<evidence type="ECO:0000313" key="12">
    <source>
        <dbReference type="EMBL" id="OBT95773.1"/>
    </source>
</evidence>
<dbReference type="InterPro" id="IPR005200">
    <property type="entry name" value="Endo-beta-glucanase"/>
</dbReference>
<keyword evidence="7" id="KW-0961">Cell wall biogenesis/degradation</keyword>
<dbReference type="RefSeq" id="XP_018129506.1">
    <property type="nucleotide sequence ID" value="XM_018275947.2"/>
</dbReference>
<evidence type="ECO:0000256" key="3">
    <source>
        <dbReference type="ARBA" id="ARBA00012780"/>
    </source>
</evidence>
<keyword evidence="13" id="KW-1185">Reference proteome</keyword>
<evidence type="ECO:0000256" key="8">
    <source>
        <dbReference type="ARBA" id="ARBA00023326"/>
    </source>
</evidence>
<dbReference type="Pfam" id="PF03639">
    <property type="entry name" value="Glyco_hydro_81"/>
    <property type="match status" value="1"/>
</dbReference>
<evidence type="ECO:0000313" key="13">
    <source>
        <dbReference type="Proteomes" id="UP000091956"/>
    </source>
</evidence>
<dbReference type="GeneID" id="28839887"/>
<dbReference type="Gene3D" id="2.70.98.30">
    <property type="entry name" value="Golgi alpha-mannosidase II, domain 4"/>
    <property type="match status" value="1"/>
</dbReference>
<dbReference type="STRING" id="342668.A0A1B8GIU9"/>
<feature type="domain" description="Glycosyl hydrolase family 81 N-terminal" evidence="10">
    <location>
        <begin position="126"/>
        <end position="361"/>
    </location>
</feature>
<accession>A0A1B8GIU9</accession>
<dbReference type="Pfam" id="PF17652">
    <property type="entry name" value="Glyco_hydro81C"/>
    <property type="match status" value="1"/>
</dbReference>
<evidence type="ECO:0000259" key="10">
    <source>
        <dbReference type="Pfam" id="PF03639"/>
    </source>
</evidence>
<dbReference type="AlphaFoldDB" id="A0A1B8GIU9"/>
<dbReference type="PANTHER" id="PTHR31983">
    <property type="entry name" value="ENDO-1,3(4)-BETA-GLUCANASE 1"/>
    <property type="match status" value="1"/>
</dbReference>